<sequence length="653" mass="70584">MTLSLPVLWCSQQRSGEPVRVLWRGSLRLAPDSSAQGAVPGRGAGRGPRLGHVPSNDAFQVDLHGLVDLLSHNLYSSPRIFVRELLQNGVDALTAADPRPDDRRPGIMLVGSDVSADGRMHCLDSGVGLDEDDVRTFLATIGGSSKRGHDETMLGRFGIGLLSCFVVTDRVEVLTRKGDGPLIRWIGHEDGTHEMADPSGIDDERTAWLAEGPGTCVSLQPVSSTAQWLTAGRVTELAKTFGAYLPYRIVSARGPGATTPVAPTTPPWRLAGRARRRECENLARRQLGVEPFATLPVAVPEAGLDGVVVILGQQAQAGSRGGHRVHLHGMLVSENVPGLLPDWAFFARAVVDSTRLTPTASREGLYEDGMLETVRSALGEQIRRWILRLAATDQDRMRRFLSVHAVAAKAMALDDDELFETLLPALRFETNTGELTLPELAGRTDVVHVARTIEDYRQVAAVGAAQGIDILNGGYVYDTELALRAPRVMTGLQTRPLSPRDLDAHIRAVSEERLRAARPGLERARQALKLLDVDVELRAFAPDTMPALYLDDEQARAAAASDEVAAGADETWAALLATMRPAPARPRLLLNDDSTLVRRVLDLGDDELVAPAAESLYARALLAAGHRLRAADLAAVDHSFLALLTVALETRDD</sequence>
<evidence type="ECO:0000313" key="7">
    <source>
        <dbReference type="Proteomes" id="UP000279336"/>
    </source>
</evidence>
<dbReference type="PIRSF" id="PIRSF002583">
    <property type="entry name" value="Hsp90"/>
    <property type="match status" value="1"/>
</dbReference>
<feature type="binding site" evidence="5">
    <location>
        <position position="124"/>
    </location>
    <ligand>
        <name>ATP</name>
        <dbReference type="ChEBI" id="CHEBI:30616"/>
    </ligand>
</feature>
<dbReference type="PANTHER" id="PTHR11528">
    <property type="entry name" value="HEAT SHOCK PROTEIN 90 FAMILY MEMBER"/>
    <property type="match status" value="1"/>
</dbReference>
<proteinExistence type="inferred from homology"/>
<keyword evidence="2 5" id="KW-0547">Nucleotide-binding</keyword>
<protein>
    <submittedName>
        <fullName evidence="6">HSP90 family protein</fullName>
    </submittedName>
</protein>
<dbReference type="AlphaFoldDB" id="A0A8B3FP93"/>
<dbReference type="Gene3D" id="3.30.565.10">
    <property type="entry name" value="Histidine kinase-like ATPase, C-terminal domain"/>
    <property type="match status" value="1"/>
</dbReference>
<gene>
    <name evidence="6" type="ORF">D7U36_13110</name>
</gene>
<organism evidence="6 7">
    <name type="scientific">Propionibacterium australiense</name>
    <dbReference type="NCBI Taxonomy" id="119981"/>
    <lineage>
        <taxon>Bacteria</taxon>
        <taxon>Bacillati</taxon>
        <taxon>Actinomycetota</taxon>
        <taxon>Actinomycetes</taxon>
        <taxon>Propionibacteriales</taxon>
        <taxon>Propionibacteriaceae</taxon>
        <taxon>Propionibacterium</taxon>
    </lineage>
</organism>
<dbReference type="Pfam" id="PF13589">
    <property type="entry name" value="HATPase_c_3"/>
    <property type="match status" value="1"/>
</dbReference>
<evidence type="ECO:0000256" key="3">
    <source>
        <dbReference type="ARBA" id="ARBA00022840"/>
    </source>
</evidence>
<evidence type="ECO:0000256" key="5">
    <source>
        <dbReference type="PIRSR" id="PIRSR002583-1"/>
    </source>
</evidence>
<dbReference type="GO" id="GO:0005524">
    <property type="term" value="F:ATP binding"/>
    <property type="evidence" value="ECO:0007669"/>
    <property type="project" value="UniProtKB-KW"/>
</dbReference>
<dbReference type="SUPFAM" id="SSF54211">
    <property type="entry name" value="Ribosomal protein S5 domain 2-like"/>
    <property type="match status" value="1"/>
</dbReference>
<dbReference type="PRINTS" id="PR00775">
    <property type="entry name" value="HEATSHOCK90"/>
</dbReference>
<evidence type="ECO:0000256" key="2">
    <source>
        <dbReference type="ARBA" id="ARBA00022741"/>
    </source>
</evidence>
<feature type="binding site" evidence="5">
    <location>
        <position position="215"/>
    </location>
    <ligand>
        <name>ATP</name>
        <dbReference type="ChEBI" id="CHEBI:30616"/>
    </ligand>
</feature>
<accession>A0A8B3FP93</accession>
<dbReference type="InterPro" id="IPR036890">
    <property type="entry name" value="HATPase_C_sf"/>
</dbReference>
<evidence type="ECO:0000256" key="4">
    <source>
        <dbReference type="ARBA" id="ARBA00023186"/>
    </source>
</evidence>
<dbReference type="OrthoDB" id="9802640at2"/>
<comment type="caution">
    <text evidence="6">The sequence shown here is derived from an EMBL/GenBank/DDBJ whole genome shotgun (WGS) entry which is preliminary data.</text>
</comment>
<dbReference type="InterPro" id="IPR020568">
    <property type="entry name" value="Ribosomal_Su5_D2-typ_SF"/>
</dbReference>
<reference evidence="6 7" key="1">
    <citation type="submission" date="2018-10" db="EMBL/GenBank/DDBJ databases">
        <title>Propionibacterium australiense Genome Sequencing and Assembly.</title>
        <authorList>
            <person name="Bernier A.-M."/>
            <person name="Bernard K."/>
        </authorList>
    </citation>
    <scope>NUCLEOTIDE SEQUENCE [LARGE SCALE GENOMIC DNA]</scope>
    <source>
        <strain evidence="6 7">NML98A078</strain>
    </source>
</reference>
<dbReference type="EMBL" id="RCIW01000031">
    <property type="protein sequence ID" value="RLP06283.1"/>
    <property type="molecule type" value="Genomic_DNA"/>
</dbReference>
<dbReference type="Gene3D" id="3.30.230.80">
    <property type="match status" value="1"/>
</dbReference>
<dbReference type="Proteomes" id="UP000279336">
    <property type="component" value="Unassembled WGS sequence"/>
</dbReference>
<dbReference type="InterPro" id="IPR020575">
    <property type="entry name" value="Hsp90_N"/>
</dbReference>
<dbReference type="SUPFAM" id="SSF55874">
    <property type="entry name" value="ATPase domain of HSP90 chaperone/DNA topoisomerase II/histidine kinase"/>
    <property type="match status" value="1"/>
</dbReference>
<keyword evidence="3 5" id="KW-0067">ATP-binding</keyword>
<comment type="similarity">
    <text evidence="1">Belongs to the heat shock protein 90 family.</text>
</comment>
<dbReference type="GO" id="GO:0016887">
    <property type="term" value="F:ATP hydrolysis activity"/>
    <property type="evidence" value="ECO:0007669"/>
    <property type="project" value="InterPro"/>
</dbReference>
<dbReference type="NCBIfam" id="NF010683">
    <property type="entry name" value="PRK14083.1"/>
    <property type="match status" value="1"/>
</dbReference>
<dbReference type="GO" id="GO:0140662">
    <property type="term" value="F:ATP-dependent protein folding chaperone"/>
    <property type="evidence" value="ECO:0007669"/>
    <property type="project" value="InterPro"/>
</dbReference>
<keyword evidence="4" id="KW-0143">Chaperone</keyword>
<name>A0A8B3FP93_9ACTN</name>
<evidence type="ECO:0000313" key="6">
    <source>
        <dbReference type="EMBL" id="RLP06283.1"/>
    </source>
</evidence>
<dbReference type="InterPro" id="IPR001404">
    <property type="entry name" value="Hsp90_fam"/>
</dbReference>
<evidence type="ECO:0000256" key="1">
    <source>
        <dbReference type="ARBA" id="ARBA00008239"/>
    </source>
</evidence>
<feature type="binding site" evidence="5">
    <location>
        <position position="88"/>
    </location>
    <ligand>
        <name>ATP</name>
        <dbReference type="ChEBI" id="CHEBI:30616"/>
    </ligand>
</feature>
<dbReference type="GO" id="GO:0051082">
    <property type="term" value="F:unfolded protein binding"/>
    <property type="evidence" value="ECO:0007669"/>
    <property type="project" value="InterPro"/>
</dbReference>
<feature type="binding site" evidence="5">
    <location>
        <position position="84"/>
    </location>
    <ligand>
        <name>ATP</name>
        <dbReference type="ChEBI" id="CHEBI:30616"/>
    </ligand>
</feature>